<feature type="domain" description="NAD(P)-binding" evidence="1">
    <location>
        <begin position="7"/>
        <end position="140"/>
    </location>
</feature>
<protein>
    <submittedName>
        <fullName evidence="2">Uncharacterized protein YbjT (DUF2867 family)</fullName>
    </submittedName>
</protein>
<dbReference type="GO" id="GO:0044877">
    <property type="term" value="F:protein-containing complex binding"/>
    <property type="evidence" value="ECO:0007669"/>
    <property type="project" value="TreeGrafter"/>
</dbReference>
<dbReference type="Gene3D" id="3.40.50.720">
    <property type="entry name" value="NAD(P)-binding Rossmann-like Domain"/>
    <property type="match status" value="1"/>
</dbReference>
<keyword evidence="3" id="KW-1185">Reference proteome</keyword>
<accession>A0A3N2AQB3</accession>
<evidence type="ECO:0000313" key="3">
    <source>
        <dbReference type="Proteomes" id="UP000275456"/>
    </source>
</evidence>
<dbReference type="InterPro" id="IPR036291">
    <property type="entry name" value="NAD(P)-bd_dom_sf"/>
</dbReference>
<dbReference type="Proteomes" id="UP000275456">
    <property type="component" value="Unassembled WGS sequence"/>
</dbReference>
<dbReference type="OrthoDB" id="9771302at2"/>
<name>A0A3N2AQB3_9MICO</name>
<dbReference type="InterPro" id="IPR051207">
    <property type="entry name" value="ComplexI_NDUFA9_subunit"/>
</dbReference>
<evidence type="ECO:0000313" key="2">
    <source>
        <dbReference type="EMBL" id="ROR65229.1"/>
    </source>
</evidence>
<dbReference type="PANTHER" id="PTHR12126:SF11">
    <property type="entry name" value="NADH DEHYDROGENASE [UBIQUINONE] 1 ALPHA SUBCOMPLEX SUBUNIT 9, MITOCHONDRIAL"/>
    <property type="match status" value="1"/>
</dbReference>
<organism evidence="2 3">
    <name type="scientific">Agrococcus jenensis</name>
    <dbReference type="NCBI Taxonomy" id="46353"/>
    <lineage>
        <taxon>Bacteria</taxon>
        <taxon>Bacillati</taxon>
        <taxon>Actinomycetota</taxon>
        <taxon>Actinomycetes</taxon>
        <taxon>Micrococcales</taxon>
        <taxon>Microbacteriaceae</taxon>
        <taxon>Agrococcus</taxon>
    </lineage>
</organism>
<sequence length="252" mass="26594">MRVVVIGGSGNAGAAIVRALGRRGAQAVPVSRSGKAIAGAPGAKADIVSGDGLDAALEDADVIVDASNSRNPLDLKPFTIGARNVVAAAERAGVHRAVLLSILGVDRSKLQYHRKKHEQELTYLGSSLEVAVVRASQFHEWSVDFFEAGAAVGAIPVFLGGRLQPVDVAEVAELVADEATAPSGQQIIDFAGPQVRVSRDLARAWQTATGARGLIVNGPFPPTMLDYLRSGANLTEERKGKVSFEEWLARRR</sequence>
<dbReference type="PANTHER" id="PTHR12126">
    <property type="entry name" value="NADH-UBIQUINONE OXIDOREDUCTASE 39 KDA SUBUNIT-RELATED"/>
    <property type="match status" value="1"/>
</dbReference>
<comment type="caution">
    <text evidence="2">The sequence shown here is derived from an EMBL/GenBank/DDBJ whole genome shotgun (WGS) entry which is preliminary data.</text>
</comment>
<dbReference type="EMBL" id="RKHJ01000001">
    <property type="protein sequence ID" value="ROR65229.1"/>
    <property type="molecule type" value="Genomic_DNA"/>
</dbReference>
<dbReference type="InterPro" id="IPR016040">
    <property type="entry name" value="NAD(P)-bd_dom"/>
</dbReference>
<dbReference type="Pfam" id="PF13460">
    <property type="entry name" value="NAD_binding_10"/>
    <property type="match status" value="1"/>
</dbReference>
<dbReference type="RefSeq" id="WP_123696339.1">
    <property type="nucleotide sequence ID" value="NZ_RKHJ01000001.1"/>
</dbReference>
<reference evidence="2 3" key="1">
    <citation type="submission" date="2018-11" db="EMBL/GenBank/DDBJ databases">
        <title>Sequencing the genomes of 1000 actinobacteria strains.</title>
        <authorList>
            <person name="Klenk H.-P."/>
        </authorList>
    </citation>
    <scope>NUCLEOTIDE SEQUENCE [LARGE SCALE GENOMIC DNA]</scope>
    <source>
        <strain evidence="2 3">DSM 9580</strain>
    </source>
</reference>
<gene>
    <name evidence="2" type="ORF">EDD26_0594</name>
</gene>
<dbReference type="SUPFAM" id="SSF51735">
    <property type="entry name" value="NAD(P)-binding Rossmann-fold domains"/>
    <property type="match status" value="1"/>
</dbReference>
<dbReference type="AlphaFoldDB" id="A0A3N2AQB3"/>
<evidence type="ECO:0000259" key="1">
    <source>
        <dbReference type="Pfam" id="PF13460"/>
    </source>
</evidence>
<proteinExistence type="predicted"/>